<evidence type="ECO:0000256" key="10">
    <source>
        <dbReference type="ARBA" id="ARBA00022954"/>
    </source>
</evidence>
<dbReference type="EC" id="2.1.1.20" evidence="3"/>
<keyword evidence="15" id="KW-1185">Reference proteome</keyword>
<dbReference type="GO" id="GO:0046498">
    <property type="term" value="P:S-adenosylhomocysteine metabolic process"/>
    <property type="evidence" value="ECO:0007669"/>
    <property type="project" value="TreeGrafter"/>
</dbReference>
<feature type="binding site" evidence="12">
    <location>
        <position position="42"/>
    </location>
    <ligand>
        <name>S-adenosyl-L-methionine</name>
        <dbReference type="ChEBI" id="CHEBI:59789"/>
    </ligand>
</feature>
<dbReference type="GO" id="GO:1904047">
    <property type="term" value="F:S-adenosyl-L-methionine binding"/>
    <property type="evidence" value="ECO:0007669"/>
    <property type="project" value="TreeGrafter"/>
</dbReference>
<evidence type="ECO:0000256" key="12">
    <source>
        <dbReference type="PIRSR" id="PIRSR000385-2"/>
    </source>
</evidence>
<dbReference type="PIRSF" id="PIRSF000385">
    <property type="entry name" value="Gly_N-mtase"/>
    <property type="match status" value="1"/>
</dbReference>
<dbReference type="GO" id="GO:0006730">
    <property type="term" value="P:one-carbon metabolic process"/>
    <property type="evidence" value="ECO:0007669"/>
    <property type="project" value="TreeGrafter"/>
</dbReference>
<evidence type="ECO:0000313" key="15">
    <source>
        <dbReference type="Proteomes" id="UP001497472"/>
    </source>
</evidence>
<dbReference type="InterPro" id="IPR029063">
    <property type="entry name" value="SAM-dependent_MTases_sf"/>
</dbReference>
<keyword evidence="10" id="KW-0290">Folate-binding</keyword>
<dbReference type="InterPro" id="IPR014369">
    <property type="entry name" value="Gly/Sar_N_MeTrfase"/>
</dbReference>
<comment type="subcellular location">
    <subcellularLocation>
        <location evidence="1">Cytoplasm</location>
    </subcellularLocation>
</comment>
<proteinExistence type="predicted"/>
<dbReference type="GO" id="GO:0042802">
    <property type="term" value="F:identical protein binding"/>
    <property type="evidence" value="ECO:0007669"/>
    <property type="project" value="TreeGrafter"/>
</dbReference>
<evidence type="ECO:0000256" key="6">
    <source>
        <dbReference type="ARBA" id="ARBA00022553"/>
    </source>
</evidence>
<name>A0AAV1JPW3_9NEOP</name>
<gene>
    <name evidence="14" type="ORF">LNINA_LOCUS10658</name>
</gene>
<dbReference type="FunFam" id="3.40.50.150:FF:000113">
    <property type="entry name" value="Glycine N-methyltransferase"/>
    <property type="match status" value="1"/>
</dbReference>
<evidence type="ECO:0000256" key="2">
    <source>
        <dbReference type="ARBA" id="ARBA00011881"/>
    </source>
</evidence>
<evidence type="ECO:0000256" key="8">
    <source>
        <dbReference type="ARBA" id="ARBA00022679"/>
    </source>
</evidence>
<dbReference type="Pfam" id="PF13847">
    <property type="entry name" value="Methyltransf_31"/>
    <property type="match status" value="1"/>
</dbReference>
<feature type="binding site" evidence="12">
    <location>
        <position position="23"/>
    </location>
    <ligand>
        <name>S-adenosyl-L-methionine</name>
        <dbReference type="ChEBI" id="CHEBI:59789"/>
    </ligand>
</feature>
<feature type="binding site" evidence="12">
    <location>
        <position position="32"/>
    </location>
    <ligand>
        <name>S-adenosyl-L-methionine</name>
        <dbReference type="ChEBI" id="CHEBI:59789"/>
    </ligand>
</feature>
<dbReference type="SUPFAM" id="SSF53335">
    <property type="entry name" value="S-adenosyl-L-methionine-dependent methyltransferases"/>
    <property type="match status" value="1"/>
</dbReference>
<feature type="domain" description="Methyltransferase" evidence="13">
    <location>
        <begin position="60"/>
        <end position="186"/>
    </location>
</feature>
<dbReference type="GO" id="GO:0051289">
    <property type="term" value="P:protein homotetramerization"/>
    <property type="evidence" value="ECO:0007669"/>
    <property type="project" value="TreeGrafter"/>
</dbReference>
<evidence type="ECO:0000256" key="7">
    <source>
        <dbReference type="ARBA" id="ARBA00022603"/>
    </source>
</evidence>
<evidence type="ECO:0000313" key="14">
    <source>
        <dbReference type="EMBL" id="CAK1551525.1"/>
    </source>
</evidence>
<dbReference type="InterPro" id="IPR025714">
    <property type="entry name" value="Methyltranfer_dom"/>
</dbReference>
<feature type="binding site" evidence="12">
    <location>
        <position position="141"/>
    </location>
    <ligand>
        <name>S-adenosyl-L-methionine</name>
        <dbReference type="ChEBI" id="CHEBI:59789"/>
    </ligand>
</feature>
<dbReference type="PROSITE" id="PS51600">
    <property type="entry name" value="SAM_GNMT"/>
    <property type="match status" value="1"/>
</dbReference>
<organism evidence="14 15">
    <name type="scientific">Leptosia nina</name>
    <dbReference type="NCBI Taxonomy" id="320188"/>
    <lineage>
        <taxon>Eukaryota</taxon>
        <taxon>Metazoa</taxon>
        <taxon>Ecdysozoa</taxon>
        <taxon>Arthropoda</taxon>
        <taxon>Hexapoda</taxon>
        <taxon>Insecta</taxon>
        <taxon>Pterygota</taxon>
        <taxon>Neoptera</taxon>
        <taxon>Endopterygota</taxon>
        <taxon>Lepidoptera</taxon>
        <taxon>Glossata</taxon>
        <taxon>Ditrysia</taxon>
        <taxon>Papilionoidea</taxon>
        <taxon>Pieridae</taxon>
        <taxon>Pierinae</taxon>
        <taxon>Leptosia</taxon>
    </lineage>
</organism>
<evidence type="ECO:0000256" key="9">
    <source>
        <dbReference type="ARBA" id="ARBA00022691"/>
    </source>
</evidence>
<sequence>MASDKVFHARSQGIPSEGVKDQYADGKAARIWKKYIGDSNKRTQNYREFLTGILKKHGCVKVLDAACGTGIDSMMLVEEGFQVVSVDASDKMLKHALKARWEKRRDRKYDEWIIEEASWETLPKDVESFLPGERFDAVICLGNSFAHLLDEYDDQRTQKMCLENFAKVLKPGGLLIIDHRNYDAMIDKGSTPGHSIYYNSSYPVDIKTSVLVVRGKPELVALDYCICPTENGDVAEKRQVYYYLLVKLNPHCAAPEIHKIHYYIKLIFYSEFRLCYYPHKLDKFTQMLDFAFSNKAKHSIYADFKPLDQVKEPAYYIHVMQKA</sequence>
<dbReference type="GO" id="GO:1901052">
    <property type="term" value="P:sarcosine metabolic process"/>
    <property type="evidence" value="ECO:0007669"/>
    <property type="project" value="TreeGrafter"/>
</dbReference>
<reference evidence="14 15" key="1">
    <citation type="submission" date="2023-11" db="EMBL/GenBank/DDBJ databases">
        <authorList>
            <person name="Okamura Y."/>
        </authorList>
    </citation>
    <scope>NUCLEOTIDE SEQUENCE [LARGE SCALE GENOMIC DNA]</scope>
</reference>
<feature type="binding site" evidence="12">
    <location>
        <position position="87"/>
    </location>
    <ligand>
        <name>S-adenosyl-L-methionine</name>
        <dbReference type="ChEBI" id="CHEBI:59789"/>
    </ligand>
</feature>
<dbReference type="EMBL" id="CAVLEF010000132">
    <property type="protein sequence ID" value="CAK1551525.1"/>
    <property type="molecule type" value="Genomic_DNA"/>
</dbReference>
<evidence type="ECO:0000256" key="4">
    <source>
        <dbReference type="ARBA" id="ARBA00019972"/>
    </source>
</evidence>
<comment type="caution">
    <text evidence="14">The sequence shown here is derived from an EMBL/GenBank/DDBJ whole genome shotgun (WGS) entry which is preliminary data.</text>
</comment>
<evidence type="ECO:0000256" key="3">
    <source>
        <dbReference type="ARBA" id="ARBA00011999"/>
    </source>
</evidence>
<dbReference type="GO" id="GO:0017174">
    <property type="term" value="F:glycine N-methyltransferase activity"/>
    <property type="evidence" value="ECO:0007669"/>
    <property type="project" value="UniProtKB-EC"/>
</dbReference>
<evidence type="ECO:0000256" key="1">
    <source>
        <dbReference type="ARBA" id="ARBA00004496"/>
    </source>
</evidence>
<protein>
    <recommendedName>
        <fullName evidence="4">Glycine N-methyltransferase</fullName>
        <ecNumber evidence="3">2.1.1.20</ecNumber>
    </recommendedName>
</protein>
<keyword evidence="9 12" id="KW-0949">S-adenosyl-L-methionine</keyword>
<dbReference type="CDD" id="cd02440">
    <property type="entry name" value="AdoMet_MTases"/>
    <property type="match status" value="1"/>
</dbReference>
<dbReference type="Gene3D" id="3.40.50.150">
    <property type="entry name" value="Vaccinia Virus protein VP39"/>
    <property type="match status" value="1"/>
</dbReference>
<comment type="subunit">
    <text evidence="2">Homotetramer.</text>
</comment>
<dbReference type="GO" id="GO:0005542">
    <property type="term" value="F:folic acid binding"/>
    <property type="evidence" value="ECO:0007669"/>
    <property type="project" value="UniProtKB-KW"/>
</dbReference>
<evidence type="ECO:0000256" key="11">
    <source>
        <dbReference type="ARBA" id="ARBA00048261"/>
    </source>
</evidence>
<dbReference type="GO" id="GO:0016594">
    <property type="term" value="F:glycine binding"/>
    <property type="evidence" value="ECO:0007669"/>
    <property type="project" value="TreeGrafter"/>
</dbReference>
<dbReference type="GO" id="GO:0005829">
    <property type="term" value="C:cytosol"/>
    <property type="evidence" value="ECO:0007669"/>
    <property type="project" value="TreeGrafter"/>
</dbReference>
<evidence type="ECO:0000259" key="13">
    <source>
        <dbReference type="Pfam" id="PF13847"/>
    </source>
</evidence>
<dbReference type="GO" id="GO:0046500">
    <property type="term" value="P:S-adenosylmethionine metabolic process"/>
    <property type="evidence" value="ECO:0007669"/>
    <property type="project" value="TreeGrafter"/>
</dbReference>
<dbReference type="GO" id="GO:0032259">
    <property type="term" value="P:methylation"/>
    <property type="evidence" value="ECO:0007669"/>
    <property type="project" value="UniProtKB-KW"/>
</dbReference>
<dbReference type="AlphaFoldDB" id="A0AAV1JPW3"/>
<dbReference type="GO" id="GO:0006111">
    <property type="term" value="P:regulation of gluconeogenesis"/>
    <property type="evidence" value="ECO:0007669"/>
    <property type="project" value="TreeGrafter"/>
</dbReference>
<keyword evidence="6" id="KW-0597">Phosphoprotein</keyword>
<evidence type="ECO:0000256" key="5">
    <source>
        <dbReference type="ARBA" id="ARBA00022490"/>
    </source>
</evidence>
<dbReference type="PANTHER" id="PTHR16458:SF2">
    <property type="entry name" value="GLYCINE N-METHYLTRANSFERASE"/>
    <property type="match status" value="1"/>
</dbReference>
<feature type="binding site" evidence="12">
    <location>
        <position position="66"/>
    </location>
    <ligand>
        <name>S-adenosyl-L-methionine</name>
        <dbReference type="ChEBI" id="CHEBI:59789"/>
    </ligand>
</feature>
<keyword evidence="5" id="KW-0963">Cytoplasm</keyword>
<dbReference type="Proteomes" id="UP001497472">
    <property type="component" value="Unassembled WGS sequence"/>
</dbReference>
<dbReference type="PANTHER" id="PTHR16458">
    <property type="entry name" value="GLYCINE N-METHYLTRANSFERASE"/>
    <property type="match status" value="1"/>
</dbReference>
<comment type="catalytic activity">
    <reaction evidence="11">
        <text>glycine + S-adenosyl-L-methionine = sarcosine + S-adenosyl-L-homocysteine + H(+)</text>
        <dbReference type="Rhea" id="RHEA:19937"/>
        <dbReference type="ChEBI" id="CHEBI:15378"/>
        <dbReference type="ChEBI" id="CHEBI:57305"/>
        <dbReference type="ChEBI" id="CHEBI:57433"/>
        <dbReference type="ChEBI" id="CHEBI:57856"/>
        <dbReference type="ChEBI" id="CHEBI:59789"/>
        <dbReference type="EC" id="2.1.1.20"/>
    </reaction>
    <physiologicalReaction direction="left-to-right" evidence="11">
        <dbReference type="Rhea" id="RHEA:19938"/>
    </physiologicalReaction>
</comment>
<keyword evidence="8" id="KW-0808">Transferase</keyword>
<dbReference type="Gene3D" id="3.30.46.10">
    <property type="entry name" value="Glycine N-methyltransferase, chain A, domain 1"/>
    <property type="match status" value="1"/>
</dbReference>
<keyword evidence="7" id="KW-0489">Methyltransferase</keyword>
<accession>A0AAV1JPW3</accession>